<keyword evidence="2" id="KW-0812">Transmembrane</keyword>
<evidence type="ECO:0000313" key="3">
    <source>
        <dbReference type="EMBL" id="WRT63245.1"/>
    </source>
</evidence>
<evidence type="ECO:0000256" key="1">
    <source>
        <dbReference type="SAM" id="MobiDB-lite"/>
    </source>
</evidence>
<reference evidence="3 4" key="1">
    <citation type="submission" date="2024-01" db="EMBL/GenBank/DDBJ databases">
        <title>Comparative genomics of Cryptococcus and Kwoniella reveals pathogenesis evolution and contrasting modes of karyotype evolution via chromosome fusion or intercentromeric recombination.</title>
        <authorList>
            <person name="Coelho M.A."/>
            <person name="David-Palma M."/>
            <person name="Shea T."/>
            <person name="Bowers K."/>
            <person name="McGinley-Smith S."/>
            <person name="Mohammad A.W."/>
            <person name="Gnirke A."/>
            <person name="Yurkov A.M."/>
            <person name="Nowrousian M."/>
            <person name="Sun S."/>
            <person name="Cuomo C.A."/>
            <person name="Heitman J."/>
        </authorList>
    </citation>
    <scope>NUCLEOTIDE SEQUENCE [LARGE SCALE GENOMIC DNA]</scope>
    <source>
        <strain evidence="3">CBS 11374</strain>
    </source>
</reference>
<organism evidence="3 4">
    <name type="scientific">Kwoniella shivajii</name>
    <dbReference type="NCBI Taxonomy" id="564305"/>
    <lineage>
        <taxon>Eukaryota</taxon>
        <taxon>Fungi</taxon>
        <taxon>Dikarya</taxon>
        <taxon>Basidiomycota</taxon>
        <taxon>Agaricomycotina</taxon>
        <taxon>Tremellomycetes</taxon>
        <taxon>Tremellales</taxon>
        <taxon>Cryptococcaceae</taxon>
        <taxon>Kwoniella</taxon>
    </lineage>
</organism>
<keyword evidence="2" id="KW-1133">Transmembrane helix</keyword>
<protein>
    <submittedName>
        <fullName evidence="3">Uncharacterized protein</fullName>
    </submittedName>
</protein>
<evidence type="ECO:0000256" key="2">
    <source>
        <dbReference type="SAM" id="Phobius"/>
    </source>
</evidence>
<sequence length="431" mass="47778">MPVHTLAEVFGNISTSQLILGATTFALVISIKAWAGGRKCTWERDWKGKMILVVAPPTPAILTLIDTLLHLPSPPQILYLPPIPTPLPESLLTILHTIRLSAESNPAAQLHCESLPSTPLSVRNFINKWNSSPAQVVGEGGRRIDSIILGKGWEVSEDNFKKTEKNEWGIHQFTFHFITSLLPSLLRSPPERDIRIINLISPTWSAALPSLQGIERKIKDDLVNSTGRRSINALLLMRHFQLILDTLEAAQRGKIKPVPNPEKPDENLKRKDDDVRSNIKGISVIMPWSRDEVLKGSIVFSALSRILWIVFYPLIILFTPSPKSTIQSILFALSAPVRQGNIDETLKVADQGKEVAEQRRNGVAGGDVVRDCAVVDLPPVLYDPLLAKAVYDELEKEVEKGVKASQADWKEQQAKAKAKADKEKDKSGKAQ</sequence>
<keyword evidence="2" id="KW-0472">Membrane</keyword>
<dbReference type="EMBL" id="CP141881">
    <property type="protein sequence ID" value="WRT63245.1"/>
    <property type="molecule type" value="Genomic_DNA"/>
</dbReference>
<keyword evidence="4" id="KW-1185">Reference proteome</keyword>
<accession>A0ABZ1CPW0</accession>
<dbReference type="Proteomes" id="UP001329825">
    <property type="component" value="Chromosome 1"/>
</dbReference>
<feature type="transmembrane region" description="Helical" evidence="2">
    <location>
        <begin position="18"/>
        <end position="35"/>
    </location>
</feature>
<dbReference type="RefSeq" id="XP_062787985.1">
    <property type="nucleotide sequence ID" value="XM_062931934.1"/>
</dbReference>
<evidence type="ECO:0000313" key="4">
    <source>
        <dbReference type="Proteomes" id="UP001329825"/>
    </source>
</evidence>
<dbReference type="GeneID" id="87952279"/>
<name>A0ABZ1CPW0_9TREE</name>
<feature type="region of interest" description="Disordered" evidence="1">
    <location>
        <begin position="402"/>
        <end position="431"/>
    </location>
</feature>
<gene>
    <name evidence="3" type="ORF">IL334_000148</name>
</gene>
<proteinExistence type="predicted"/>